<dbReference type="GO" id="GO:0005783">
    <property type="term" value="C:endoplasmic reticulum"/>
    <property type="evidence" value="ECO:0007669"/>
    <property type="project" value="UniProtKB-SubCell"/>
</dbReference>
<dbReference type="PANTHER" id="PTHR12867">
    <property type="entry name" value="GLYCOSYL TRANSFERASE-RELATED"/>
    <property type="match status" value="1"/>
</dbReference>
<dbReference type="InterPro" id="IPR007235">
    <property type="entry name" value="Glyco_trans_28_C"/>
</dbReference>
<evidence type="ECO:0000259" key="8">
    <source>
        <dbReference type="Pfam" id="PF04101"/>
    </source>
</evidence>
<evidence type="ECO:0000313" key="10">
    <source>
        <dbReference type="Proteomes" id="UP000095751"/>
    </source>
</evidence>
<keyword evidence="7" id="KW-0256">Endoplasmic reticulum</keyword>
<comment type="similarity">
    <text evidence="2">Belongs to the glycosyltransferase 28 family.</text>
</comment>
<dbReference type="FunCoup" id="A0A1E7FKN6">
    <property type="interactions" value="80"/>
</dbReference>
<dbReference type="PANTHER" id="PTHR12867:SF6">
    <property type="entry name" value="N-ACETYLGLUCOSAMINYLDIPHOSPHODOLICHOL N-ACETYLGLUCOSAMINYLTRANSFERASE"/>
    <property type="match status" value="1"/>
</dbReference>
<dbReference type="EMBL" id="KV784356">
    <property type="protein sequence ID" value="OEU18716.1"/>
    <property type="molecule type" value="Genomic_DNA"/>
</dbReference>
<proteinExistence type="inferred from homology"/>
<accession>A0A1E7FKN6</accession>
<name>A0A1E7FKN6_9STRA</name>
<dbReference type="Gene3D" id="3.40.50.2000">
    <property type="entry name" value="Glycogen Phosphorylase B"/>
    <property type="match status" value="1"/>
</dbReference>
<dbReference type="Pfam" id="PF04101">
    <property type="entry name" value="Glyco_tran_28_C"/>
    <property type="match status" value="1"/>
</dbReference>
<protein>
    <recommendedName>
        <fullName evidence="4">UDP-N-acetylglucosamine transferase subunit ALG13</fullName>
        <ecNumber evidence="3">2.4.1.141</ecNumber>
    </recommendedName>
</protein>
<dbReference type="InterPro" id="IPR039042">
    <property type="entry name" value="Alg13-like"/>
</dbReference>
<evidence type="ECO:0000256" key="3">
    <source>
        <dbReference type="ARBA" id="ARBA00012614"/>
    </source>
</evidence>
<dbReference type="GO" id="GO:0006488">
    <property type="term" value="P:dolichol-linked oligosaccharide biosynthetic process"/>
    <property type="evidence" value="ECO:0007669"/>
    <property type="project" value="InterPro"/>
</dbReference>
<evidence type="ECO:0000256" key="7">
    <source>
        <dbReference type="ARBA" id="ARBA00022824"/>
    </source>
</evidence>
<dbReference type="EC" id="2.4.1.141" evidence="3"/>
<reference evidence="9 10" key="1">
    <citation type="submission" date="2016-09" db="EMBL/GenBank/DDBJ databases">
        <title>Extensive genetic diversity and differential bi-allelic expression allows diatom success in the polar Southern Ocean.</title>
        <authorList>
            <consortium name="DOE Joint Genome Institute"/>
            <person name="Mock T."/>
            <person name="Otillar R.P."/>
            <person name="Strauss J."/>
            <person name="Dupont C."/>
            <person name="Frickenhaus S."/>
            <person name="Maumus F."/>
            <person name="Mcmullan M."/>
            <person name="Sanges R."/>
            <person name="Schmutz J."/>
            <person name="Toseland A."/>
            <person name="Valas R."/>
            <person name="Veluchamy A."/>
            <person name="Ward B.J."/>
            <person name="Allen A."/>
            <person name="Barry K."/>
            <person name="Falciatore A."/>
            <person name="Ferrante M."/>
            <person name="Fortunato A.E."/>
            <person name="Gloeckner G."/>
            <person name="Gruber A."/>
            <person name="Hipkin R."/>
            <person name="Janech M."/>
            <person name="Kroth P."/>
            <person name="Leese F."/>
            <person name="Lindquist E."/>
            <person name="Lyon B.R."/>
            <person name="Martin J."/>
            <person name="Mayer C."/>
            <person name="Parker M."/>
            <person name="Quesneville H."/>
            <person name="Raymond J."/>
            <person name="Uhlig C."/>
            <person name="Valentin K.U."/>
            <person name="Worden A.Z."/>
            <person name="Armbrust E.V."/>
            <person name="Bowler C."/>
            <person name="Green B."/>
            <person name="Moulton V."/>
            <person name="Van Oosterhout C."/>
            <person name="Grigoriev I."/>
        </authorList>
    </citation>
    <scope>NUCLEOTIDE SEQUENCE [LARGE SCALE GENOMIC DNA]</scope>
    <source>
        <strain evidence="9 10">CCMP1102</strain>
    </source>
</reference>
<evidence type="ECO:0000256" key="4">
    <source>
        <dbReference type="ARBA" id="ARBA00017468"/>
    </source>
</evidence>
<keyword evidence="6" id="KW-0808">Transferase</keyword>
<feature type="domain" description="Glycosyl transferase family 28 C-terminal" evidence="8">
    <location>
        <begin position="1"/>
        <end position="91"/>
    </location>
</feature>
<dbReference type="InParanoid" id="A0A1E7FKN6"/>
<evidence type="ECO:0000256" key="2">
    <source>
        <dbReference type="ARBA" id="ARBA00006962"/>
    </source>
</evidence>
<organism evidence="9 10">
    <name type="scientific">Fragilariopsis cylindrus CCMP1102</name>
    <dbReference type="NCBI Taxonomy" id="635003"/>
    <lineage>
        <taxon>Eukaryota</taxon>
        <taxon>Sar</taxon>
        <taxon>Stramenopiles</taxon>
        <taxon>Ochrophyta</taxon>
        <taxon>Bacillariophyta</taxon>
        <taxon>Bacillariophyceae</taxon>
        <taxon>Bacillariophycidae</taxon>
        <taxon>Bacillariales</taxon>
        <taxon>Bacillariaceae</taxon>
        <taxon>Fragilariopsis</taxon>
    </lineage>
</organism>
<feature type="non-terminal residue" evidence="9">
    <location>
        <position position="143"/>
    </location>
</feature>
<dbReference type="GO" id="GO:0004577">
    <property type="term" value="F:N-acetylglucosaminyldiphosphodolichol N-acetylglucosaminyltransferase activity"/>
    <property type="evidence" value="ECO:0007669"/>
    <property type="project" value="UniProtKB-EC"/>
</dbReference>
<gene>
    <name evidence="9" type="ORF">FRACYDRAFT_154723</name>
</gene>
<evidence type="ECO:0000256" key="5">
    <source>
        <dbReference type="ARBA" id="ARBA00022676"/>
    </source>
</evidence>
<evidence type="ECO:0000313" key="9">
    <source>
        <dbReference type="EMBL" id="OEU18716.1"/>
    </source>
</evidence>
<evidence type="ECO:0000256" key="6">
    <source>
        <dbReference type="ARBA" id="ARBA00022679"/>
    </source>
</evidence>
<feature type="non-terminal residue" evidence="9">
    <location>
        <position position="1"/>
    </location>
</feature>
<dbReference type="OrthoDB" id="39912at2759"/>
<sequence>LFVTVGTTRFDKLVEAVTSKVALEWMKRQGFSSLTIQYGRGIKPPEMISSSSSIIDIQTYDFRPSLIDDMEKADLILSHAGAGTVMEVLRMKNFDYNDNDNDNDNNNKTTTGTTKKLIVVINTELMDNHQTELATAMADRGHI</sequence>
<evidence type="ECO:0000256" key="1">
    <source>
        <dbReference type="ARBA" id="ARBA00004240"/>
    </source>
</evidence>
<keyword evidence="10" id="KW-1185">Reference proteome</keyword>
<keyword evidence="5" id="KW-0328">Glycosyltransferase</keyword>
<dbReference type="Proteomes" id="UP000095751">
    <property type="component" value="Unassembled WGS sequence"/>
</dbReference>
<comment type="subcellular location">
    <subcellularLocation>
        <location evidence="1">Endoplasmic reticulum</location>
    </subcellularLocation>
</comment>
<dbReference type="KEGG" id="fcy:FRACYDRAFT_154723"/>
<dbReference type="AlphaFoldDB" id="A0A1E7FKN6"/>